<proteinExistence type="predicted"/>
<dbReference type="EMBL" id="WTFN01000198">
    <property type="protein sequence ID" value="MWK60260.1"/>
    <property type="molecule type" value="Genomic_DNA"/>
</dbReference>
<keyword evidence="1" id="KW-1133">Transmembrane helix</keyword>
<evidence type="ECO:0000313" key="2">
    <source>
        <dbReference type="EMBL" id="MWK60260.1"/>
    </source>
</evidence>
<comment type="caution">
    <text evidence="2">The sequence shown here is derived from an EMBL/GenBank/DDBJ whole genome shotgun (WGS) entry which is preliminary data.</text>
</comment>
<name>A0A7X3KWW6_9GAMM</name>
<reference evidence="2 3" key="1">
    <citation type="submission" date="2019-12" db="EMBL/GenBank/DDBJ databases">
        <title>Draft genome sequence of Pseudomonas otitidis recovered from a chicken carcass.</title>
        <authorList>
            <person name="Vieira T.R."/>
            <person name="Oliviera E.F.C."/>
            <person name="Silva N.M.V."/>
            <person name="Sambrano G.E."/>
            <person name="Cibulski S.P."/>
            <person name="Cardoso M.R.I."/>
        </authorList>
    </citation>
    <scope>NUCLEOTIDE SEQUENCE [LARGE SCALE GENOMIC DNA]</scope>
    <source>
        <strain evidence="2 3">25_K</strain>
    </source>
</reference>
<accession>A0A7X3KWW6</accession>
<evidence type="ECO:0000313" key="3">
    <source>
        <dbReference type="Proteomes" id="UP000461288"/>
    </source>
</evidence>
<sequence length="101" mass="10818">MGNVLKADSASGLPWPDVRAPGEVRDLGVQVRQALAASRFRSGQARVLGRREAWLLGAFALVLHAGVLYWVSSKPTPPLPEVPPQVPPMTIEFTTPAPPVV</sequence>
<feature type="transmembrane region" description="Helical" evidence="1">
    <location>
        <begin position="53"/>
        <end position="71"/>
    </location>
</feature>
<dbReference type="AlphaFoldDB" id="A0A7X3KWW6"/>
<protein>
    <submittedName>
        <fullName evidence="2">Energy transducer TonB</fullName>
    </submittedName>
</protein>
<gene>
    <name evidence="2" type="ORF">GO594_30195</name>
</gene>
<dbReference type="Proteomes" id="UP000461288">
    <property type="component" value="Unassembled WGS sequence"/>
</dbReference>
<evidence type="ECO:0000256" key="1">
    <source>
        <dbReference type="SAM" id="Phobius"/>
    </source>
</evidence>
<keyword evidence="1" id="KW-0812">Transmembrane</keyword>
<feature type="non-terminal residue" evidence="2">
    <location>
        <position position="101"/>
    </location>
</feature>
<keyword evidence="1" id="KW-0472">Membrane</keyword>
<organism evidence="2 3">
    <name type="scientific">Metapseudomonas otitidis</name>
    <dbReference type="NCBI Taxonomy" id="319939"/>
    <lineage>
        <taxon>Bacteria</taxon>
        <taxon>Pseudomonadati</taxon>
        <taxon>Pseudomonadota</taxon>
        <taxon>Gammaproteobacteria</taxon>
        <taxon>Pseudomonadales</taxon>
        <taxon>Pseudomonadaceae</taxon>
        <taxon>Metapseudomonas</taxon>
    </lineage>
</organism>